<dbReference type="Pfam" id="PF25683">
    <property type="entry name" value="URGCP_GTPase"/>
    <property type="match status" value="1"/>
</dbReference>
<keyword evidence="4" id="KW-1133">Transmembrane helix</keyword>
<dbReference type="InterPro" id="IPR003410">
    <property type="entry name" value="HYR_dom"/>
</dbReference>
<comment type="similarity">
    <text evidence="1">Belongs to the TRAFAC class dynamin-like GTPase superfamily. Very large inducible GTPase (VLIG) family.</text>
</comment>
<keyword evidence="4" id="KW-0472">Membrane</keyword>
<feature type="domain" description="HYR" evidence="5">
    <location>
        <begin position="2704"/>
        <end position="2784"/>
    </location>
</feature>
<feature type="transmembrane region" description="Helical" evidence="4">
    <location>
        <begin position="3285"/>
        <end position="3315"/>
    </location>
</feature>
<dbReference type="PROSITE" id="PS50825">
    <property type="entry name" value="HYR"/>
    <property type="match status" value="13"/>
</dbReference>
<reference evidence="7" key="1">
    <citation type="submission" date="2021-10" db="EMBL/GenBank/DDBJ databases">
        <title>Tropical sea cucumber genome reveals ecological adaptation and Cuvierian tubules defense mechanism.</title>
        <authorList>
            <person name="Chen T."/>
        </authorList>
    </citation>
    <scope>NUCLEOTIDE SEQUENCE</scope>
    <source>
        <strain evidence="7">Nanhai2018</strain>
        <tissue evidence="7">Muscle</tissue>
    </source>
</reference>
<dbReference type="GO" id="GO:0005525">
    <property type="term" value="F:GTP binding"/>
    <property type="evidence" value="ECO:0007669"/>
    <property type="project" value="InterPro"/>
</dbReference>
<feature type="compositionally biased region" description="Basic and acidic residues" evidence="3">
    <location>
        <begin position="3416"/>
        <end position="3433"/>
    </location>
</feature>
<feature type="domain" description="HYR" evidence="5">
    <location>
        <begin position="2130"/>
        <end position="2208"/>
    </location>
</feature>
<gene>
    <name evidence="7" type="ORF">HOLleu_12316</name>
</gene>
<comment type="caution">
    <text evidence="7">The sequence shown here is derived from an EMBL/GenBank/DDBJ whole genome shotgun (WGS) entry which is preliminary data.</text>
</comment>
<sequence length="3433" mass="384541">MDEKRDEISKQANDSDGTPEPYQEGAKSKPGEERGSCRDGDASSEKKTHREMENSKAEEPSEQTPDFLKEIAGFDAPFYHLCAQLEKQNIVAEDNVDALIEILEEIEAARGLDIVTKYQQSLTNFHDSGSSSGTEGSQQGEIASDLNPARKNHDQPRSNGSEKEVSKKRDEDSFPKRTGHAESVIACSWEDVSPILDAYGLGHNGEAPSSIIGAMIIDKIHLNEDIISPENAVLASLNRLTSYDYRAVRLFKEIEHDLKGTCQNSSHTSGRRNIRQRLSCRDMTYAIIKHCDCFMKREILSKLSSCQHAIPVLLPNTLVDDGSVTFLLWGLQSVKKVWRDHFTSKVHEKVVVKFPFPVVTALKYGRVTFSKSNILNKTLGSCQGNDDHPYFLSQEQDSKPSFLSKGTLEAVWCLPGGGTKGKYSLSESVCFLNLRGDAAMYPKQRNFAYEYSLATIVFISKTDMHKMQDQIDEISRKTKVIVVMGHGSDSLPATREDCSGQTIRNKKVRAFDASMLNTLDISEKLCVEINDILSQPREKLVFKLEEMTSTCKDHGIEVDMLQTECTEAKKFAEDVLNRCKAGPKEYKLRVLPLQFKWQIWSQLDKDRSWKRSPDNVEMQLSELHDAKEEQRRQQREIGVSDEMQKLYEGLSHPSVTFKQFLVFWLQDLLNEISLASLRPLVDELKTLRDELRITTSKTTQLQRRIGSKVSTKDRDVIKGNVKELETSESRLHKELSEKTQEFDACSLGFEHLLREFGQIYECFHKSTQQELDTLPVDINRLPFIPAQMLLSGHPLEIFDGDACNVPTEWVKGIFSALRELIGNARVYVISVIGIQSSGKSTLLNSMFGVRFAVSAGRCTRGVFLQLLPISGNFKREIGCDFVLIVDTEGLKAPEKAISNRKNEDNELATFALCISDMTLINIGGQTVGEDLSNILQISAHAFIRMKEVDLRSSCYLIQQFVADITAEYRNQSSTQGILQKLDEAVVTAAKEERKQEQYRQFSDCFNIVNVDKTSENIQFVPSLWRSSMSAPNYEYGETVLKLKSHLLEKIKTESRKQKLSEFLDRLVNVWNAVKQEDFVFNFRNTTEISQYNSFTVFYKRQQLDFTQDMMKWELEAKQKVRNSTADNVLDHCEALFKELDEKLAVEHRKIETSIEESMQSREFESVRKHATYFLRDLQLVQNYTKDTVRKTINAESSFIVNAKTKENQLLPHLIAELRNRVLQVAESLRPTLSHNEDSESGELSRYAKEQIQSVFDQEWAKQMRTVQLSYPTPTAEETRRSIETDVETCIMDIVGNTSVSKDMKYILSSFKLSQLCSFSPTIKTVEDIKDASRIIGPCQNEISAYIEELMSVVSKFCYTKGFIFSADFVKSVKNVFGKIVRARCDGCREKTALLISLSCKVILHANTATKGSILSEILKNSVLMQKLGIENIASEEMITQDVSQQLRKLSPAFSGGILRRFTNLVGDVFTLFYDGNVREDNFHNNLRCRFYDRISSMGAKWYNPNETHNFLQMTLKVLKKLQLPDAKKQQFLGDACSFYIQEAIQSEKDDLARCLSWLPVQTTLNIESVSIVDQMNKFTTVLYDVLPQEVLSILATFSEEDIAKFANVPVTEKSRHSIDKNFILLTPPLAMVQCDKILSVIRDSRNLCLDQLQRSETFNSHITRSLVTATLKDLTRCEDLGKYEQALTVGHLCSWALPIFIAIQVNFQHKVSVKSQLEREREQLFLDFKRLCEGACKDHLVADSFCSIIEEALIQSLKNRICTVLFERLKKSGNEMFCSRPHFLKVVLKDLCQKEKVADYVEFLHRHESFIQKWTLNFIATECWNKTKDYIHIKDIANYEIDTLLRDTNESLETALKGVGNPKVEENNERNQPVPMQTWIEVFSNCFVNIVKASLNEGKVAELCSYSEISDISLFTNECKRIVKLSIRKNLMKSLKLPNSDYVVFKRHLMFAEIKTYVTIFISFSGNETIPVLNCPDDICERPDSDSQTFKTIKRDDPTLLNGTVLSPDVRFVHFEVGKQPIEIIYRFQDVIVCNYTVEVSNECPSLEVCPGDLVISPDQFFDHDDRVFVQWTEPTPSLGFQPVQTGDTTAPVLPQRYIEYGSSANFTYSLQDSQGRKATCSFAITVSDVDKEPPLTSCPSNIIVNASDIWPCTQVNWDEPTAQDGESYWTGRTSAPGDRLPIGVTTVVYDLADPAGNVGACQFDVVVEDITPPRVVNCPPSPLRYTVLLGETQATISWPEPQAQDNSGTFVVTSNYRPGDTLDVGTTDVVYDFTDEAGNRADCRFQIIITESKDANPELLISSCPDPITVTTTSDGEVIDWDVPTTNQEGLGFEYSTHLPESRFPIGTTRVTYVFFDGVRGNSATCSFTVTVLESEPVESPDVIILYCPLVVKANLPEYNNKAPASWTEPRLSSSDDFVSWNRSHAPGSLFPLGNTTVTYTFTDLEDDEYTCSFVVMISDVTPPTIEDCPLGFNRTSSTSVERFWIDPTASDNSGGEPIPTNPSDEPLQVDEQRVISYQFRDRAGNVAECSFEVSIKASSGVATPPIIEDCPQDITVDAPQDASKVEVTWSEPTTSEADTSVTSNYSPGDIFPIGRSVVTYSFTDVDGNGATCQFSVIVQDVVEPNVICVDDIVQTVRSRPREAHVYWEEPTASDNSGFTVRTRSHAPGDVFTPGTTSVSYWFSDTTGNSASCNFIITVQVNAEPPRFTSCPADLYSVADPTSGDAMASWLVPEVEDDTDPSPVVSQSHSPMDRFPVGMTRVTYESQDVEGNVAEPCTFLVTVHDDTPPVITGCPIKVVATLLYGATSMSLFWDEPSVTDNSADVNITSSHSPGDVFFVGSTSVDYTVTDPSGNKASCFFAVVVQPVIDRDPPVITGCPLDAIQVNAPPTSDRAAVTWPDVDATDALTEVSLISSHESGSEFIIGQYEVSLRFVDQAGNSAYCNITVIISDVTPPVVENCPSEVGKIINTGESNSPVSWTMPQVSDNSGSFTMNDDAPAPGDSFQVGETLVVYVYSDAANNSATCEITVTLIGVEKSIPPNNTIAEVRWRTPTGRDPDTNVTVRGTHKSGDLFPLGTQEVTYSFEDYSGNQVNCTFNVTVTDELIGTTPQRIAFTNCPPGETVNAKREGACTTVMWEEPMNSSDIVILQNQTHFPGDMFCLGETEVMYTFFDFVYEEYSYCSFQVIVLDVTPPMIFNCSPDILAMKDRSDKSFRISWNIPKAVDNSGGDLINFTQGPKPGDIFETGDAKVSYTFIDESNNEAVCSFTVTVSDGTIVFGLTMMEVILASVGTLVGILLLIVILLCCCWCCCICCSKDDDYPDEQRQSPEEQSSETESQLGDLDPHHYWVLPDRVRKASKRLSRSVGRSFRSAKRHYSSQNSSGRNRDSERKRRELQMGVLNRSFDSLDQATAVGETPERRVVEINSDHEDCDL</sequence>
<accession>A0A9Q1HA12</accession>
<dbReference type="PANTHER" id="PTHR24273:SF32">
    <property type="entry name" value="HYALIN"/>
    <property type="match status" value="1"/>
</dbReference>
<dbReference type="Proteomes" id="UP001152320">
    <property type="component" value="Chromosome 5"/>
</dbReference>
<dbReference type="InterPro" id="IPR057365">
    <property type="entry name" value="URGCP"/>
</dbReference>
<evidence type="ECO:0000256" key="2">
    <source>
        <dbReference type="ARBA" id="ARBA00022737"/>
    </source>
</evidence>
<feature type="region of interest" description="Disordered" evidence="3">
    <location>
        <begin position="1"/>
        <end position="67"/>
    </location>
</feature>
<dbReference type="PROSITE" id="PS51717">
    <property type="entry name" value="G_VLIG"/>
    <property type="match status" value="1"/>
</dbReference>
<feature type="region of interest" description="Disordered" evidence="3">
    <location>
        <begin position="3359"/>
        <end position="3433"/>
    </location>
</feature>
<evidence type="ECO:0000313" key="8">
    <source>
        <dbReference type="Proteomes" id="UP001152320"/>
    </source>
</evidence>
<feature type="compositionally biased region" description="Low complexity" evidence="3">
    <location>
        <begin position="128"/>
        <end position="141"/>
    </location>
</feature>
<evidence type="ECO:0000259" key="5">
    <source>
        <dbReference type="PROSITE" id="PS50825"/>
    </source>
</evidence>
<evidence type="ECO:0000259" key="6">
    <source>
        <dbReference type="PROSITE" id="PS51717"/>
    </source>
</evidence>
<dbReference type="Pfam" id="PF25496">
    <property type="entry name" value="URGCP"/>
    <property type="match status" value="1"/>
</dbReference>
<feature type="domain" description="HYR" evidence="5">
    <location>
        <begin position="2785"/>
        <end position="2867"/>
    </location>
</feature>
<keyword evidence="4" id="KW-0812">Transmembrane</keyword>
<feature type="compositionally biased region" description="Basic and acidic residues" evidence="3">
    <location>
        <begin position="26"/>
        <end position="59"/>
    </location>
</feature>
<dbReference type="EMBL" id="JAIZAY010000005">
    <property type="protein sequence ID" value="KAJ8041487.1"/>
    <property type="molecule type" value="Genomic_DNA"/>
</dbReference>
<evidence type="ECO:0000256" key="4">
    <source>
        <dbReference type="SAM" id="Phobius"/>
    </source>
</evidence>
<feature type="domain" description="HYR" evidence="5">
    <location>
        <begin position="2294"/>
        <end position="2375"/>
    </location>
</feature>
<proteinExistence type="inferred from homology"/>
<keyword evidence="8" id="KW-1185">Reference proteome</keyword>
<evidence type="ECO:0000256" key="1">
    <source>
        <dbReference type="ARBA" id="ARBA00006828"/>
    </source>
</evidence>
<dbReference type="InterPro" id="IPR027417">
    <property type="entry name" value="P-loop_NTPase"/>
</dbReference>
<name>A0A9Q1HA12_HOLLE</name>
<dbReference type="InterPro" id="IPR030383">
    <property type="entry name" value="G_VLIG_dom"/>
</dbReference>
<dbReference type="Gene3D" id="3.40.50.300">
    <property type="entry name" value="P-loop containing nucleotide triphosphate hydrolases"/>
    <property type="match status" value="1"/>
</dbReference>
<evidence type="ECO:0000256" key="3">
    <source>
        <dbReference type="SAM" id="MobiDB-lite"/>
    </source>
</evidence>
<dbReference type="PANTHER" id="PTHR24273">
    <property type="entry name" value="FI04643P-RELATED"/>
    <property type="match status" value="1"/>
</dbReference>
<feature type="region of interest" description="Disordered" evidence="3">
    <location>
        <begin position="3322"/>
        <end position="3343"/>
    </location>
</feature>
<feature type="domain" description="HYR" evidence="5">
    <location>
        <begin position="2621"/>
        <end position="2702"/>
    </location>
</feature>
<feature type="domain" description="HYR" evidence="5">
    <location>
        <begin position="2543"/>
        <end position="2620"/>
    </location>
</feature>
<feature type="domain" description="HYR" evidence="5">
    <location>
        <begin position="3189"/>
        <end position="3273"/>
    </location>
</feature>
<keyword evidence="2" id="KW-0677">Repeat</keyword>
<feature type="compositionally biased region" description="Basic and acidic residues" evidence="3">
    <location>
        <begin position="151"/>
        <end position="175"/>
    </location>
</feature>
<feature type="domain" description="HYR" evidence="5">
    <location>
        <begin position="2040"/>
        <end position="2129"/>
    </location>
</feature>
<feature type="domain" description="HYR" evidence="5">
    <location>
        <begin position="2869"/>
        <end position="2950"/>
    </location>
</feature>
<organism evidence="7 8">
    <name type="scientific">Holothuria leucospilota</name>
    <name type="common">Black long sea cucumber</name>
    <name type="synonym">Mertensiothuria leucospilota</name>
    <dbReference type="NCBI Taxonomy" id="206669"/>
    <lineage>
        <taxon>Eukaryota</taxon>
        <taxon>Metazoa</taxon>
        <taxon>Echinodermata</taxon>
        <taxon>Eleutherozoa</taxon>
        <taxon>Echinozoa</taxon>
        <taxon>Holothuroidea</taxon>
        <taxon>Aspidochirotacea</taxon>
        <taxon>Aspidochirotida</taxon>
        <taxon>Holothuriidae</taxon>
        <taxon>Holothuria</taxon>
    </lineage>
</organism>
<dbReference type="Pfam" id="PF02494">
    <property type="entry name" value="HYR"/>
    <property type="match status" value="14"/>
</dbReference>
<feature type="compositionally biased region" description="Basic and acidic residues" evidence="3">
    <location>
        <begin position="3384"/>
        <end position="3395"/>
    </location>
</feature>
<dbReference type="SUPFAM" id="SSF52540">
    <property type="entry name" value="P-loop containing nucleoside triphosphate hydrolases"/>
    <property type="match status" value="1"/>
</dbReference>
<dbReference type="OrthoDB" id="1597724at2759"/>
<feature type="domain" description="VLIG-type G" evidence="6">
    <location>
        <begin position="823"/>
        <end position="1070"/>
    </location>
</feature>
<feature type="domain" description="HYR" evidence="5">
    <location>
        <begin position="2209"/>
        <end position="2292"/>
    </location>
</feature>
<feature type="region of interest" description="Disordered" evidence="3">
    <location>
        <begin position="2488"/>
        <end position="2508"/>
    </location>
</feature>
<feature type="region of interest" description="Disordered" evidence="3">
    <location>
        <begin position="125"/>
        <end position="177"/>
    </location>
</feature>
<protein>
    <submittedName>
        <fullName evidence="7">Hyalin</fullName>
    </submittedName>
</protein>
<evidence type="ECO:0000313" key="7">
    <source>
        <dbReference type="EMBL" id="KAJ8041487.1"/>
    </source>
</evidence>
<feature type="domain" description="HYR" evidence="5">
    <location>
        <begin position="2462"/>
        <end position="2539"/>
    </location>
</feature>
<feature type="domain" description="HYR" evidence="5">
    <location>
        <begin position="2951"/>
        <end position="3034"/>
    </location>
</feature>
<feature type="domain" description="HYR" evidence="5">
    <location>
        <begin position="2379"/>
        <end position="2461"/>
    </location>
</feature>